<dbReference type="PROSITE" id="PS51918">
    <property type="entry name" value="RADICAL_SAM"/>
    <property type="match status" value="1"/>
</dbReference>
<dbReference type="InterPro" id="IPR058240">
    <property type="entry name" value="rSAM_sf"/>
</dbReference>
<evidence type="ECO:0000313" key="11">
    <source>
        <dbReference type="Proteomes" id="UP000095237"/>
    </source>
</evidence>
<dbReference type="NCBIfam" id="TIGR00510">
    <property type="entry name" value="lipA"/>
    <property type="match status" value="1"/>
</dbReference>
<comment type="similarity">
    <text evidence="8">Belongs to the radical SAM superfamily. Lipoyl synthase family.</text>
</comment>
<keyword evidence="6 8" id="KW-0411">Iron-sulfur</keyword>
<evidence type="ECO:0000313" key="10">
    <source>
        <dbReference type="EMBL" id="OEG71170.1"/>
    </source>
</evidence>
<feature type="binding site" evidence="8">
    <location>
        <position position="55"/>
    </location>
    <ligand>
        <name>[4Fe-4S] cluster</name>
        <dbReference type="ChEBI" id="CHEBI:49883"/>
        <label>2</label>
        <note>4Fe-4S-S-AdoMet</note>
    </ligand>
</feature>
<dbReference type="InterPro" id="IPR007197">
    <property type="entry name" value="rSAM"/>
</dbReference>
<sequence>MKQKKKKITISDITVLKKYFGFKGLNTVCQSAKCPNIGECFKKRTATFLILGKYCTRRCGFCAVEKHNPELIDINEPAKIAKAIKRLGLSYSVITSVTRDDLSDGGAEHFAKTINEIKTLIPESKVEVLVPDFLGNTKSIDIVLNANPDVFSHNLETVPTLYGKVRKGADYKRSLEVLRYAKTAGFKVKTGIMLGLGETETQVFETIEDIKNTNIDTLTIGQYLAPTKEHYLVIKEYSSEEFKTMEIFAILSGIKQVTSGRYVRSSYLAEENFKML</sequence>
<dbReference type="Proteomes" id="UP000095237">
    <property type="component" value="Unassembled WGS sequence"/>
</dbReference>
<dbReference type="SUPFAM" id="SSF102114">
    <property type="entry name" value="Radical SAM enzymes"/>
    <property type="match status" value="1"/>
</dbReference>
<dbReference type="NCBIfam" id="NF004019">
    <property type="entry name" value="PRK05481.1"/>
    <property type="match status" value="1"/>
</dbReference>
<evidence type="ECO:0000256" key="6">
    <source>
        <dbReference type="ARBA" id="ARBA00023014"/>
    </source>
</evidence>
<dbReference type="EC" id="2.8.1.8" evidence="8"/>
<dbReference type="InterPro" id="IPR013785">
    <property type="entry name" value="Aldolase_TIM"/>
</dbReference>
<keyword evidence="5 8" id="KW-0408">Iron</keyword>
<dbReference type="SMART" id="SM00729">
    <property type="entry name" value="Elp3"/>
    <property type="match status" value="1"/>
</dbReference>
<gene>
    <name evidence="8" type="primary">lipA</name>
    <name evidence="10" type="ORF">ATZ36_16045</name>
</gene>
<dbReference type="SFLD" id="SFLDS00029">
    <property type="entry name" value="Radical_SAM"/>
    <property type="match status" value="1"/>
</dbReference>
<dbReference type="GO" id="GO:0046872">
    <property type="term" value="F:metal ion binding"/>
    <property type="evidence" value="ECO:0007669"/>
    <property type="project" value="UniProtKB-KW"/>
</dbReference>
<evidence type="ECO:0000256" key="3">
    <source>
        <dbReference type="ARBA" id="ARBA00022691"/>
    </source>
</evidence>
<evidence type="ECO:0000256" key="4">
    <source>
        <dbReference type="ARBA" id="ARBA00022723"/>
    </source>
</evidence>
<proteinExistence type="inferred from homology"/>
<reference evidence="10 11" key="1">
    <citation type="submission" date="2015-11" db="EMBL/GenBank/DDBJ databases">
        <title>Evidence for parallel genomic evolution in an endosymbiosis of termite gut flagellates.</title>
        <authorList>
            <person name="Zheng H."/>
        </authorList>
    </citation>
    <scope>NUCLEOTIDE SEQUENCE [LARGE SCALE GENOMIC DNA]</scope>
    <source>
        <strain evidence="10 11">CET450</strain>
    </source>
</reference>
<organism evidence="10 11">
    <name type="scientific">Endomicrobium trichonymphae</name>
    <dbReference type="NCBI Taxonomy" id="1408204"/>
    <lineage>
        <taxon>Bacteria</taxon>
        <taxon>Pseudomonadati</taxon>
        <taxon>Elusimicrobiota</taxon>
        <taxon>Endomicrobiia</taxon>
        <taxon>Endomicrobiales</taxon>
        <taxon>Endomicrobiaceae</taxon>
        <taxon>Candidatus Endomicrobiellum</taxon>
    </lineage>
</organism>
<comment type="catalytic activity">
    <reaction evidence="7 8">
        <text>[[Fe-S] cluster scaffold protein carrying a second [4Fe-4S](2+) cluster] + N(6)-octanoyl-L-lysyl-[protein] + 2 oxidized [2Fe-2S]-[ferredoxin] + 2 S-adenosyl-L-methionine + 4 H(+) = [[Fe-S] cluster scaffold protein] + N(6)-[(R)-dihydrolipoyl]-L-lysyl-[protein] + 4 Fe(3+) + 2 hydrogen sulfide + 2 5'-deoxyadenosine + 2 L-methionine + 2 reduced [2Fe-2S]-[ferredoxin]</text>
        <dbReference type="Rhea" id="RHEA:16585"/>
        <dbReference type="Rhea" id="RHEA-COMP:9928"/>
        <dbReference type="Rhea" id="RHEA-COMP:10000"/>
        <dbReference type="Rhea" id="RHEA-COMP:10001"/>
        <dbReference type="Rhea" id="RHEA-COMP:10475"/>
        <dbReference type="Rhea" id="RHEA-COMP:14568"/>
        <dbReference type="Rhea" id="RHEA-COMP:14569"/>
        <dbReference type="ChEBI" id="CHEBI:15378"/>
        <dbReference type="ChEBI" id="CHEBI:17319"/>
        <dbReference type="ChEBI" id="CHEBI:29034"/>
        <dbReference type="ChEBI" id="CHEBI:29919"/>
        <dbReference type="ChEBI" id="CHEBI:33722"/>
        <dbReference type="ChEBI" id="CHEBI:33737"/>
        <dbReference type="ChEBI" id="CHEBI:33738"/>
        <dbReference type="ChEBI" id="CHEBI:57844"/>
        <dbReference type="ChEBI" id="CHEBI:59789"/>
        <dbReference type="ChEBI" id="CHEBI:78809"/>
        <dbReference type="ChEBI" id="CHEBI:83100"/>
        <dbReference type="EC" id="2.8.1.8"/>
    </reaction>
</comment>
<evidence type="ECO:0000256" key="5">
    <source>
        <dbReference type="ARBA" id="ARBA00023004"/>
    </source>
</evidence>
<keyword evidence="8" id="KW-0963">Cytoplasm</keyword>
<keyword evidence="4 8" id="KW-0479">Metal-binding</keyword>
<feature type="binding site" evidence="8">
    <location>
        <position position="59"/>
    </location>
    <ligand>
        <name>[4Fe-4S] cluster</name>
        <dbReference type="ChEBI" id="CHEBI:49883"/>
        <label>2</label>
        <note>4Fe-4S-S-AdoMet</note>
    </ligand>
</feature>
<evidence type="ECO:0000256" key="2">
    <source>
        <dbReference type="ARBA" id="ARBA00022679"/>
    </source>
</evidence>
<dbReference type="Gene3D" id="3.20.20.70">
    <property type="entry name" value="Aldolase class I"/>
    <property type="match status" value="1"/>
</dbReference>
<dbReference type="UniPathway" id="UPA00538">
    <property type="reaction ID" value="UER00593"/>
</dbReference>
<feature type="binding site" evidence="8">
    <location>
        <position position="266"/>
    </location>
    <ligand>
        <name>[4Fe-4S] cluster</name>
        <dbReference type="ChEBI" id="CHEBI:49883"/>
        <label>1</label>
    </ligand>
</feature>
<evidence type="ECO:0000256" key="1">
    <source>
        <dbReference type="ARBA" id="ARBA00022485"/>
    </source>
</evidence>
<feature type="binding site" evidence="8">
    <location>
        <position position="62"/>
    </location>
    <ligand>
        <name>[4Fe-4S] cluster</name>
        <dbReference type="ChEBI" id="CHEBI:49883"/>
        <label>2</label>
        <note>4Fe-4S-S-AdoMet</note>
    </ligand>
</feature>
<keyword evidence="1 8" id="KW-0004">4Fe-4S</keyword>
<dbReference type="Pfam" id="PF04055">
    <property type="entry name" value="Radical_SAM"/>
    <property type="match status" value="1"/>
</dbReference>
<dbReference type="GO" id="GO:0016992">
    <property type="term" value="F:lipoate synthase activity"/>
    <property type="evidence" value="ECO:0007669"/>
    <property type="project" value="UniProtKB-UniRule"/>
</dbReference>
<accession>A0A1E5IL02</accession>
<feature type="binding site" evidence="8">
    <location>
        <position position="29"/>
    </location>
    <ligand>
        <name>[4Fe-4S] cluster</name>
        <dbReference type="ChEBI" id="CHEBI:49883"/>
        <label>1</label>
    </ligand>
</feature>
<dbReference type="NCBIfam" id="NF009544">
    <property type="entry name" value="PRK12928.1"/>
    <property type="match status" value="1"/>
</dbReference>
<evidence type="ECO:0000256" key="8">
    <source>
        <dbReference type="HAMAP-Rule" id="MF_00206"/>
    </source>
</evidence>
<dbReference type="AlphaFoldDB" id="A0A1E5IL02"/>
<evidence type="ECO:0000256" key="7">
    <source>
        <dbReference type="ARBA" id="ARBA00047326"/>
    </source>
</evidence>
<comment type="caution">
    <text evidence="10">The sequence shown here is derived from an EMBL/GenBank/DDBJ whole genome shotgun (WGS) entry which is preliminary data.</text>
</comment>
<dbReference type="GO" id="GO:0051539">
    <property type="term" value="F:4 iron, 4 sulfur cluster binding"/>
    <property type="evidence" value="ECO:0007669"/>
    <property type="project" value="UniProtKB-UniRule"/>
</dbReference>
<dbReference type="HAMAP" id="MF_00206">
    <property type="entry name" value="Lipoyl_synth"/>
    <property type="match status" value="1"/>
</dbReference>
<comment type="function">
    <text evidence="8">Catalyzes the radical-mediated insertion of two sulfur atoms into the C-6 and C-8 positions of the octanoyl moiety bound to the lipoyl domains of lipoate-dependent enzymes, thereby converting the octanoylated domains into lipoylated derivatives.</text>
</comment>
<feature type="binding site" evidence="8">
    <location>
        <position position="34"/>
    </location>
    <ligand>
        <name>[4Fe-4S] cluster</name>
        <dbReference type="ChEBI" id="CHEBI:49883"/>
        <label>1</label>
    </ligand>
</feature>
<dbReference type="GO" id="GO:0009249">
    <property type="term" value="P:protein lipoylation"/>
    <property type="evidence" value="ECO:0007669"/>
    <property type="project" value="UniProtKB-UniRule"/>
</dbReference>
<comment type="pathway">
    <text evidence="8">Protein modification; protein lipoylation via endogenous pathway; protein N(6)-(lipoyl)lysine from octanoyl-[acyl-carrier-protein]: step 2/2.</text>
</comment>
<feature type="binding site" evidence="8">
    <location>
        <position position="40"/>
    </location>
    <ligand>
        <name>[4Fe-4S] cluster</name>
        <dbReference type="ChEBI" id="CHEBI:49883"/>
        <label>1</label>
    </ligand>
</feature>
<dbReference type="PANTHER" id="PTHR10949">
    <property type="entry name" value="LIPOYL SYNTHASE"/>
    <property type="match status" value="1"/>
</dbReference>
<dbReference type="CDD" id="cd01335">
    <property type="entry name" value="Radical_SAM"/>
    <property type="match status" value="1"/>
</dbReference>
<comment type="cofactor">
    <cofactor evidence="8">
        <name>[4Fe-4S] cluster</name>
        <dbReference type="ChEBI" id="CHEBI:49883"/>
    </cofactor>
    <text evidence="8">Binds 2 [4Fe-4S] clusters per subunit. One cluster is coordinated with 3 cysteines and an exchangeable S-adenosyl-L-methionine.</text>
</comment>
<dbReference type="EMBL" id="LNVX01000228">
    <property type="protein sequence ID" value="OEG71170.1"/>
    <property type="molecule type" value="Genomic_DNA"/>
</dbReference>
<dbReference type="GO" id="GO:0005737">
    <property type="term" value="C:cytoplasm"/>
    <property type="evidence" value="ECO:0007669"/>
    <property type="project" value="UniProtKB-SubCell"/>
</dbReference>
<keyword evidence="2 8" id="KW-0808">Transferase</keyword>
<keyword evidence="11" id="KW-1185">Reference proteome</keyword>
<protein>
    <recommendedName>
        <fullName evidence="8">Lipoyl synthase</fullName>
        <ecNumber evidence="8">2.8.1.8</ecNumber>
    </recommendedName>
    <alternativeName>
        <fullName evidence="8">Lip-syn</fullName>
        <shortName evidence="8">LS</shortName>
    </alternativeName>
    <alternativeName>
        <fullName evidence="8">Lipoate synthase</fullName>
    </alternativeName>
    <alternativeName>
        <fullName evidence="8">Lipoic acid synthase</fullName>
    </alternativeName>
    <alternativeName>
        <fullName evidence="8">Sulfur insertion protein LipA</fullName>
    </alternativeName>
</protein>
<comment type="subcellular location">
    <subcellularLocation>
        <location evidence="8">Cytoplasm</location>
    </subcellularLocation>
</comment>
<keyword evidence="3 8" id="KW-0949">S-adenosyl-L-methionine</keyword>
<name>A0A1E5IL02_ENDTX</name>
<feature type="domain" description="Radical SAM core" evidence="9">
    <location>
        <begin position="41"/>
        <end position="255"/>
    </location>
</feature>
<dbReference type="InterPro" id="IPR003698">
    <property type="entry name" value="Lipoyl_synth"/>
</dbReference>
<evidence type="ECO:0000259" key="9">
    <source>
        <dbReference type="PROSITE" id="PS51918"/>
    </source>
</evidence>
<dbReference type="InterPro" id="IPR006638">
    <property type="entry name" value="Elp3/MiaA/NifB-like_rSAM"/>
</dbReference>
<dbReference type="PANTHER" id="PTHR10949:SF0">
    <property type="entry name" value="LIPOYL SYNTHASE, MITOCHONDRIAL"/>
    <property type="match status" value="1"/>
</dbReference>